<accession>U2PA40</accession>
<dbReference type="InterPro" id="IPR003790">
    <property type="entry name" value="GHL10"/>
</dbReference>
<evidence type="ECO:0000256" key="2">
    <source>
        <dbReference type="SAM" id="MobiDB-lite"/>
    </source>
</evidence>
<dbReference type="PATRIC" id="fig|1115809.3.peg.14"/>
<proteinExistence type="predicted"/>
<keyword evidence="6" id="KW-1185">Reference proteome</keyword>
<name>U2PA40_9BACT</name>
<evidence type="ECO:0000256" key="1">
    <source>
        <dbReference type="ARBA" id="ARBA00022729"/>
    </source>
</evidence>
<evidence type="ECO:0000313" key="5">
    <source>
        <dbReference type="EMBL" id="ERK40554.1"/>
    </source>
</evidence>
<feature type="region of interest" description="Disordered" evidence="2">
    <location>
        <begin position="18"/>
        <end position="39"/>
    </location>
</feature>
<dbReference type="GO" id="GO:0016787">
    <property type="term" value="F:hydrolase activity"/>
    <property type="evidence" value="ECO:0007669"/>
    <property type="project" value="UniProtKB-KW"/>
</dbReference>
<dbReference type="InterPro" id="IPR032280">
    <property type="entry name" value="DUF4985"/>
</dbReference>
<feature type="domain" description="Glycosyl hydrolase-like 10" evidence="3">
    <location>
        <begin position="199"/>
        <end position="330"/>
    </location>
</feature>
<protein>
    <submittedName>
        <fullName evidence="5">Glycosyl hydrolase-like domain protein, PF02638 protein</fullName>
    </submittedName>
</protein>
<sequence>MIQTLLLSSLLLFSSCGSGDKPDNGGTTPPTPTPGGETVHKAAKPRYIWIDAPANFSRFANSKENIREDLKKAKEAGFTHIVVDVRPYTGDILFKSAAGHAVEQLDYWEGSAYKYYKRTADWDYLQAFIDIGHELGLRVDAAMNTFVGGSMNPYGLGGQGMLFRESGKKGWASTYYLGSGLTNGMDLPVDAGNYYATRFLNPCNDDVQAYLLDLIGDLARYDLDAIILDRCRYDNLQADFSDDAKTKFQAYMKAKGVTSFAFPQDVAKAGSEGYAGQPAYFKDWLAFRAKTIYDFMGKVVARVRSVNSDVKVGAYVGAWYADYYHSGVNWASRDYDPSVDYPAWANTDYHKYGFANKLDVLLLGCYAGASSVYGTTEWTMQGFCTQAAKKLKGDVKFAGGPDVGNPDGFPGGNQATAVTNSVDACINAGDGYFVFDMVHIRQFNYWNALKAGIDKYLNSLK</sequence>
<dbReference type="PANTHER" id="PTHR43405">
    <property type="entry name" value="GLYCOSYL HYDROLASE DIGH"/>
    <property type="match status" value="1"/>
</dbReference>
<dbReference type="EMBL" id="AWEY01000003">
    <property type="protein sequence ID" value="ERK40554.1"/>
    <property type="molecule type" value="Genomic_DNA"/>
</dbReference>
<dbReference type="Gene3D" id="3.20.20.80">
    <property type="entry name" value="Glycosidases"/>
    <property type="match status" value="1"/>
</dbReference>
<evidence type="ECO:0000259" key="3">
    <source>
        <dbReference type="Pfam" id="PF02638"/>
    </source>
</evidence>
<gene>
    <name evidence="5" type="ORF">HMPREF9135_2328</name>
</gene>
<organism evidence="5 6">
    <name type="scientific">Segatella baroniae F0067</name>
    <dbReference type="NCBI Taxonomy" id="1115809"/>
    <lineage>
        <taxon>Bacteria</taxon>
        <taxon>Pseudomonadati</taxon>
        <taxon>Bacteroidota</taxon>
        <taxon>Bacteroidia</taxon>
        <taxon>Bacteroidales</taxon>
        <taxon>Prevotellaceae</taxon>
        <taxon>Segatella</taxon>
    </lineage>
</organism>
<dbReference type="PANTHER" id="PTHR43405:SF1">
    <property type="entry name" value="GLYCOSYL HYDROLASE DIGH"/>
    <property type="match status" value="1"/>
</dbReference>
<comment type="caution">
    <text evidence="5">The sequence shown here is derived from an EMBL/GenBank/DDBJ whole genome shotgun (WGS) entry which is preliminary data.</text>
</comment>
<dbReference type="Pfam" id="PF02638">
    <property type="entry name" value="GHL10"/>
    <property type="match status" value="1"/>
</dbReference>
<evidence type="ECO:0000259" key="4">
    <source>
        <dbReference type="Pfam" id="PF16373"/>
    </source>
</evidence>
<dbReference type="AlphaFoldDB" id="U2PA40"/>
<feature type="domain" description="DUF4985" evidence="4">
    <location>
        <begin position="343"/>
        <end position="450"/>
    </location>
</feature>
<dbReference type="InterPro" id="IPR052177">
    <property type="entry name" value="Divisome_Glycosyl_Hydrolase"/>
</dbReference>
<dbReference type="SUPFAM" id="SSF51445">
    <property type="entry name" value="(Trans)glycosidases"/>
    <property type="match status" value="1"/>
</dbReference>
<reference evidence="5 6" key="1">
    <citation type="submission" date="2013-08" db="EMBL/GenBank/DDBJ databases">
        <authorList>
            <person name="Durkin A.S."/>
            <person name="Haft D.R."/>
            <person name="McCorrison J."/>
            <person name="Torralba M."/>
            <person name="Gillis M."/>
            <person name="Haft D.H."/>
            <person name="Methe B."/>
            <person name="Sutton G."/>
            <person name="Nelson K.E."/>
        </authorList>
    </citation>
    <scope>NUCLEOTIDE SEQUENCE [LARGE SCALE GENOMIC DNA]</scope>
    <source>
        <strain evidence="5 6">F0067</strain>
    </source>
</reference>
<keyword evidence="5" id="KW-0378">Hydrolase</keyword>
<keyword evidence="1" id="KW-0732">Signal</keyword>
<dbReference type="Pfam" id="PF16373">
    <property type="entry name" value="DUF4985"/>
    <property type="match status" value="1"/>
</dbReference>
<dbReference type="Proteomes" id="UP000016648">
    <property type="component" value="Unassembled WGS sequence"/>
</dbReference>
<evidence type="ECO:0000313" key="6">
    <source>
        <dbReference type="Proteomes" id="UP000016648"/>
    </source>
</evidence>
<dbReference type="InterPro" id="IPR017853">
    <property type="entry name" value="GH"/>
</dbReference>